<comment type="subcellular location">
    <subcellularLocation>
        <location evidence="1">Cell inner membrane</location>
        <topology evidence="1">Single-pass membrane protein</topology>
        <orientation evidence="1">Periplasmic side</orientation>
    </subcellularLocation>
</comment>
<keyword evidence="8 10" id="KW-1133">Transmembrane helix</keyword>
<dbReference type="EMBL" id="FQWL01000003">
    <property type="protein sequence ID" value="SHG68124.1"/>
    <property type="molecule type" value="Genomic_DNA"/>
</dbReference>
<evidence type="ECO:0000259" key="11">
    <source>
        <dbReference type="PROSITE" id="PS52015"/>
    </source>
</evidence>
<dbReference type="NCBIfam" id="TIGR01352">
    <property type="entry name" value="tonB_Cterm"/>
    <property type="match status" value="1"/>
</dbReference>
<evidence type="ECO:0000313" key="13">
    <source>
        <dbReference type="Proteomes" id="UP000184532"/>
    </source>
</evidence>
<dbReference type="GO" id="GO:0055085">
    <property type="term" value="P:transmembrane transport"/>
    <property type="evidence" value="ECO:0007669"/>
    <property type="project" value="InterPro"/>
</dbReference>
<dbReference type="AlphaFoldDB" id="A0A1M5LSL6"/>
<comment type="similarity">
    <text evidence="2">Belongs to the TonB family.</text>
</comment>
<feature type="domain" description="TonB C-terminal" evidence="11">
    <location>
        <begin position="152"/>
        <end position="242"/>
    </location>
</feature>
<proteinExistence type="inferred from homology"/>
<keyword evidence="6 10" id="KW-0812">Transmembrane</keyword>
<keyword evidence="5" id="KW-0997">Cell inner membrane</keyword>
<evidence type="ECO:0000256" key="3">
    <source>
        <dbReference type="ARBA" id="ARBA00022448"/>
    </source>
</evidence>
<evidence type="ECO:0000256" key="4">
    <source>
        <dbReference type="ARBA" id="ARBA00022475"/>
    </source>
</evidence>
<dbReference type="RefSeq" id="WP_073179193.1">
    <property type="nucleotide sequence ID" value="NZ_FQWL01000003.1"/>
</dbReference>
<dbReference type="STRING" id="570519.SAMN04488116_2072"/>
<evidence type="ECO:0000256" key="8">
    <source>
        <dbReference type="ARBA" id="ARBA00022989"/>
    </source>
</evidence>
<keyword evidence="13" id="KW-1185">Reference proteome</keyword>
<evidence type="ECO:0000256" key="1">
    <source>
        <dbReference type="ARBA" id="ARBA00004383"/>
    </source>
</evidence>
<feature type="transmembrane region" description="Helical" evidence="10">
    <location>
        <begin position="16"/>
        <end position="34"/>
    </location>
</feature>
<dbReference type="PANTHER" id="PTHR33446">
    <property type="entry name" value="PROTEIN TONB-RELATED"/>
    <property type="match status" value="1"/>
</dbReference>
<dbReference type="PANTHER" id="PTHR33446:SF2">
    <property type="entry name" value="PROTEIN TONB"/>
    <property type="match status" value="1"/>
</dbReference>
<evidence type="ECO:0000256" key="5">
    <source>
        <dbReference type="ARBA" id="ARBA00022519"/>
    </source>
</evidence>
<dbReference type="SUPFAM" id="SSF74653">
    <property type="entry name" value="TolA/TonB C-terminal domain"/>
    <property type="match status" value="1"/>
</dbReference>
<sequence length="242" mass="27414">MKPKKNPNADIGRNSSLYFMIGLTSVLFVTWQSFEVKTYEKETHVSDVVHVMDDLKEDVPVTEIVQTTPPPPPPSAPDVIEIVDDVEDIEETIIESTESNQDAFIEDAIVKIDDVMVEEEEEEEIVPFAIIEHVPVFPGCEDLTSEEERKECFNQKVQEHVKNTFKYPTAALEMNITGKVFVQFVIDSQGRVTNIQKRGPDRLLEKEAVRIISTLPKVQPGIQRGKAVKVTYAIPISFVMKR</sequence>
<name>A0A1M5LSL6_9FLAO</name>
<dbReference type="PROSITE" id="PS52015">
    <property type="entry name" value="TONB_CTD"/>
    <property type="match status" value="1"/>
</dbReference>
<dbReference type="Gene3D" id="3.30.1150.10">
    <property type="match status" value="1"/>
</dbReference>
<dbReference type="InterPro" id="IPR006260">
    <property type="entry name" value="TonB/TolA_C"/>
</dbReference>
<protein>
    <submittedName>
        <fullName evidence="12">Protein TonB</fullName>
    </submittedName>
</protein>
<dbReference type="OrthoDB" id="1522859at2"/>
<evidence type="ECO:0000256" key="2">
    <source>
        <dbReference type="ARBA" id="ARBA00006555"/>
    </source>
</evidence>
<keyword evidence="3" id="KW-0813">Transport</keyword>
<keyword evidence="4" id="KW-1003">Cell membrane</keyword>
<evidence type="ECO:0000313" key="12">
    <source>
        <dbReference type="EMBL" id="SHG68124.1"/>
    </source>
</evidence>
<accession>A0A1M5LSL6</accession>
<evidence type="ECO:0000256" key="6">
    <source>
        <dbReference type="ARBA" id="ARBA00022692"/>
    </source>
</evidence>
<dbReference type="Proteomes" id="UP000184532">
    <property type="component" value="Unassembled WGS sequence"/>
</dbReference>
<dbReference type="Pfam" id="PF03544">
    <property type="entry name" value="TonB_C"/>
    <property type="match status" value="1"/>
</dbReference>
<dbReference type="InterPro" id="IPR003538">
    <property type="entry name" value="TonB"/>
</dbReference>
<reference evidence="13" key="1">
    <citation type="submission" date="2016-11" db="EMBL/GenBank/DDBJ databases">
        <authorList>
            <person name="Varghese N."/>
            <person name="Submissions S."/>
        </authorList>
    </citation>
    <scope>NUCLEOTIDE SEQUENCE [LARGE SCALE GENOMIC DNA]</scope>
    <source>
        <strain evidence="13">DSM 22638</strain>
    </source>
</reference>
<dbReference type="InterPro" id="IPR037682">
    <property type="entry name" value="TonB_C"/>
</dbReference>
<organism evidence="12 13">
    <name type="scientific">Flagellimonas flava</name>
    <dbReference type="NCBI Taxonomy" id="570519"/>
    <lineage>
        <taxon>Bacteria</taxon>
        <taxon>Pseudomonadati</taxon>
        <taxon>Bacteroidota</taxon>
        <taxon>Flavobacteriia</taxon>
        <taxon>Flavobacteriales</taxon>
        <taxon>Flavobacteriaceae</taxon>
        <taxon>Flagellimonas</taxon>
    </lineage>
</organism>
<evidence type="ECO:0000256" key="10">
    <source>
        <dbReference type="SAM" id="Phobius"/>
    </source>
</evidence>
<dbReference type="GO" id="GO:0098797">
    <property type="term" value="C:plasma membrane protein complex"/>
    <property type="evidence" value="ECO:0007669"/>
    <property type="project" value="TreeGrafter"/>
</dbReference>
<dbReference type="GO" id="GO:0015031">
    <property type="term" value="P:protein transport"/>
    <property type="evidence" value="ECO:0007669"/>
    <property type="project" value="UniProtKB-KW"/>
</dbReference>
<gene>
    <name evidence="12" type="ORF">SAMN04488116_2072</name>
</gene>
<evidence type="ECO:0000256" key="9">
    <source>
        <dbReference type="ARBA" id="ARBA00023136"/>
    </source>
</evidence>
<dbReference type="GO" id="GO:0031992">
    <property type="term" value="F:energy transducer activity"/>
    <property type="evidence" value="ECO:0007669"/>
    <property type="project" value="InterPro"/>
</dbReference>
<dbReference type="PRINTS" id="PR01374">
    <property type="entry name" value="TONBPROTEIN"/>
</dbReference>
<dbReference type="GO" id="GO:0030288">
    <property type="term" value="C:outer membrane-bounded periplasmic space"/>
    <property type="evidence" value="ECO:0007669"/>
    <property type="project" value="InterPro"/>
</dbReference>
<dbReference type="GO" id="GO:0015891">
    <property type="term" value="P:siderophore transport"/>
    <property type="evidence" value="ECO:0007669"/>
    <property type="project" value="InterPro"/>
</dbReference>
<keyword evidence="7" id="KW-0653">Protein transport</keyword>
<evidence type="ECO:0000256" key="7">
    <source>
        <dbReference type="ARBA" id="ARBA00022927"/>
    </source>
</evidence>
<keyword evidence="9 10" id="KW-0472">Membrane</keyword>
<dbReference type="InterPro" id="IPR051045">
    <property type="entry name" value="TonB-dependent_transducer"/>
</dbReference>